<evidence type="ECO:0000256" key="1">
    <source>
        <dbReference type="SAM" id="MobiDB-lite"/>
    </source>
</evidence>
<dbReference type="AlphaFoldDB" id="A0A6L2LLQ7"/>
<comment type="caution">
    <text evidence="3">The sequence shown here is derived from an EMBL/GenBank/DDBJ whole genome shotgun (WGS) entry which is preliminary data.</text>
</comment>
<dbReference type="Pfam" id="PF25597">
    <property type="entry name" value="SH3_retrovirus"/>
    <property type="match status" value="1"/>
</dbReference>
<dbReference type="EMBL" id="BKCJ010004581">
    <property type="protein sequence ID" value="GEU61907.1"/>
    <property type="molecule type" value="Genomic_DNA"/>
</dbReference>
<organism evidence="3">
    <name type="scientific">Tanacetum cinerariifolium</name>
    <name type="common">Dalmatian daisy</name>
    <name type="synonym">Chrysanthemum cinerariifolium</name>
    <dbReference type="NCBI Taxonomy" id="118510"/>
    <lineage>
        <taxon>Eukaryota</taxon>
        <taxon>Viridiplantae</taxon>
        <taxon>Streptophyta</taxon>
        <taxon>Embryophyta</taxon>
        <taxon>Tracheophyta</taxon>
        <taxon>Spermatophyta</taxon>
        <taxon>Magnoliopsida</taxon>
        <taxon>eudicotyledons</taxon>
        <taxon>Gunneridae</taxon>
        <taxon>Pentapetalae</taxon>
        <taxon>asterids</taxon>
        <taxon>campanulids</taxon>
        <taxon>Asterales</taxon>
        <taxon>Asteraceae</taxon>
        <taxon>Asteroideae</taxon>
        <taxon>Anthemideae</taxon>
        <taxon>Anthemidinae</taxon>
        <taxon>Tanacetum</taxon>
    </lineage>
</organism>
<name>A0A6L2LLQ7_TANCI</name>
<evidence type="ECO:0000313" key="3">
    <source>
        <dbReference type="EMBL" id="GEU61907.1"/>
    </source>
</evidence>
<feature type="domain" description="Retroviral polymerase SH3-like" evidence="2">
    <location>
        <begin position="400"/>
        <end position="456"/>
    </location>
</feature>
<reference evidence="3" key="1">
    <citation type="journal article" date="2019" name="Sci. Rep.">
        <title>Draft genome of Tanacetum cinerariifolium, the natural source of mosquito coil.</title>
        <authorList>
            <person name="Yamashiro T."/>
            <person name="Shiraishi A."/>
            <person name="Satake H."/>
            <person name="Nakayama K."/>
        </authorList>
    </citation>
    <scope>NUCLEOTIDE SEQUENCE</scope>
</reference>
<gene>
    <name evidence="3" type="ORF">Tci_033885</name>
</gene>
<protein>
    <submittedName>
        <fullName evidence="3">Ribonuclease H-like domain-containing protein</fullName>
    </submittedName>
</protein>
<feature type="region of interest" description="Disordered" evidence="1">
    <location>
        <begin position="489"/>
        <end position="511"/>
    </location>
</feature>
<proteinExistence type="predicted"/>
<dbReference type="InterPro" id="IPR057670">
    <property type="entry name" value="SH3_retrovirus"/>
</dbReference>
<sequence>MKVTTAGTRVKTASESYYCQYKEVNTAQVEISQEDVNQKLLRSLSPEWNTHVVVWRNKANMDTMSMDDLYNNLKAYKTEVKGMSSSNSNTQNMAFLSSTNSSTNAGVNTAQAVNTANKVSTASNQVNAAFSTNIDNLSDAVICAFLASQPNSPQLAHEDLEQIHPNDIEEMDLRWQMAMSVLVETPAFIVLVSCDGLGGYDWSDQAEEGPNYALMAYTSSISDSKIVYNCKKGLGYESYNVVPPPYTGNFMPPKLDLSYTGLDEFVVKPIVENKSSEEETKQVRKNHDALIVEDWVSDDEEENIAQPKIVNKTVKPSIPKIEFVKPRQQEKTARKNVKKVEHNRQNIHKPRGNQRNYNNMMSQKLGSNFEMFNKACYKTPKDGNHRKRTPTLSFIRPFRCPVTILNTKDPLGKFDGKADEGFFVGYSLNNKAFSVFNSRTRIVEENLHIRFSENTSNVVGSGPDWLFDIDAVTRTMNYEPIIAGTQSNGFASTKASDNADQKKQDNVNNSNTVNAAITNKVNVVGENISIELPFDPNVPAWEYTGTFNFSNEDEDDDEVAT</sequence>
<evidence type="ECO:0000259" key="2">
    <source>
        <dbReference type="Pfam" id="PF25597"/>
    </source>
</evidence>
<accession>A0A6L2LLQ7</accession>